<dbReference type="SMART" id="SM00194">
    <property type="entry name" value="PTPc"/>
    <property type="match status" value="1"/>
</dbReference>
<dbReference type="EnsemblMetazoa" id="LLOJ008161-RA">
    <property type="protein sequence ID" value="LLOJ008161-PA"/>
    <property type="gene ID" value="LLOJ008161"/>
</dbReference>
<keyword evidence="13" id="KW-1185">Reference proteome</keyword>
<comment type="similarity">
    <text evidence="2">Belongs to the protein-tyrosine phosphatase family. Non-receptor class 1 subfamily.</text>
</comment>
<feature type="compositionally biased region" description="Basic and acidic residues" evidence="8">
    <location>
        <begin position="358"/>
        <end position="371"/>
    </location>
</feature>
<dbReference type="PROSITE" id="PS50056">
    <property type="entry name" value="TYR_PHOSPHATASE_2"/>
    <property type="match status" value="1"/>
</dbReference>
<feature type="domain" description="Tyrosine specific protein phosphatases" evidence="10">
    <location>
        <begin position="177"/>
        <end position="255"/>
    </location>
</feature>
<evidence type="ECO:0000256" key="1">
    <source>
        <dbReference type="ARBA" id="ARBA00004308"/>
    </source>
</evidence>
<dbReference type="PANTHER" id="PTHR46047:SF3">
    <property type="entry name" value="TYROSINE-PROTEIN PHOSPHATASE NON-RECEPTOR TYPE 61F"/>
    <property type="match status" value="1"/>
</dbReference>
<dbReference type="GO" id="GO:0009653">
    <property type="term" value="P:anatomical structure morphogenesis"/>
    <property type="evidence" value="ECO:0007669"/>
    <property type="project" value="UniProtKB-ARBA"/>
</dbReference>
<evidence type="ECO:0000313" key="12">
    <source>
        <dbReference type="EnsemblMetazoa" id="LLOJ008161-PA"/>
    </source>
</evidence>
<organism evidence="12 13">
    <name type="scientific">Lutzomyia longipalpis</name>
    <name type="common">Sand fly</name>
    <dbReference type="NCBI Taxonomy" id="7200"/>
    <lineage>
        <taxon>Eukaryota</taxon>
        <taxon>Metazoa</taxon>
        <taxon>Ecdysozoa</taxon>
        <taxon>Arthropoda</taxon>
        <taxon>Hexapoda</taxon>
        <taxon>Insecta</taxon>
        <taxon>Pterygota</taxon>
        <taxon>Neoptera</taxon>
        <taxon>Endopterygota</taxon>
        <taxon>Diptera</taxon>
        <taxon>Nematocera</taxon>
        <taxon>Psychodoidea</taxon>
        <taxon>Psychodidae</taxon>
        <taxon>Lutzomyia</taxon>
        <taxon>Lutzomyia</taxon>
    </lineage>
</organism>
<dbReference type="Pfam" id="PF00102">
    <property type="entry name" value="Y_phosphatase"/>
    <property type="match status" value="1"/>
</dbReference>
<keyword evidence="5" id="KW-0378">Hydrolase</keyword>
<feature type="region of interest" description="Disordered" evidence="8">
    <location>
        <begin position="284"/>
        <end position="475"/>
    </location>
</feature>
<reference evidence="11" key="2">
    <citation type="journal article" date="2020" name="BMC">
        <title>Leishmania infection induces a limited differential gene expression in the sand fly midgut.</title>
        <authorList>
            <person name="Coutinho-Abreu I.V."/>
            <person name="Serafim T.D."/>
            <person name="Meneses C."/>
            <person name="Kamhawi S."/>
            <person name="Oliveira F."/>
            <person name="Valenzuela J.G."/>
        </authorList>
    </citation>
    <scope>NUCLEOTIDE SEQUENCE</scope>
    <source>
        <strain evidence="11">Jacobina</strain>
        <tissue evidence="11">Midgut</tissue>
    </source>
</reference>
<accession>A0A1B0CTG1</accession>
<dbReference type="GO" id="GO:0048666">
    <property type="term" value="P:neuron development"/>
    <property type="evidence" value="ECO:0007669"/>
    <property type="project" value="UniProtKB-ARBA"/>
</dbReference>
<keyword evidence="7" id="KW-0472">Membrane</keyword>
<sequence>MTSSSIEVEYGEINKKENGWSQAFQTIKDKCELEAKQKQFTLDESKSIPIESTTVTEMSIPTITPGLSFIAGPLQQTVSHFWLMVWEQDSKAILMLNKLVEKKQVKCHLYWPEKIGEEHRMNLTDVGLTVEYLKVEEFVNFSIRTLRLTDTESTKSREILQFHYTTWPDFGIPSSPVAFLLFLKKVRESGALDDNVGPPVVHCSAGIGRSGTFCLVDCCLVLIEREGENKVSVQDVLLELRRFRMGLIQTVDQLYFSYQAIIEGIKRLNNPNDDDYEEVAVIQQQEDEENGEQAPPPLPPPRVDSLHSGGTPAKPLPSVPADDNGEDALPVNGNNADGGVENGIGNVDRPLPPLPRDNSLEKVDESQSDHDSLEDEDEDELAEDEADEDEDAEMRDDDGTEKNGLDNSNDSFKSDENIGNSQEEALLRRRKRQERQDAMAEKVREIKRKQKMSEESSPKKRRTPSSSQSKSERGK</sequence>
<evidence type="ECO:0000256" key="7">
    <source>
        <dbReference type="ARBA" id="ARBA00023136"/>
    </source>
</evidence>
<dbReference type="InterPro" id="IPR003595">
    <property type="entry name" value="Tyr_Pase_cat"/>
</dbReference>
<dbReference type="EMBL" id="GITU01009689">
    <property type="protein sequence ID" value="MBC1178392.1"/>
    <property type="molecule type" value="Transcribed_RNA"/>
</dbReference>
<dbReference type="GO" id="GO:0005634">
    <property type="term" value="C:nucleus"/>
    <property type="evidence" value="ECO:0007669"/>
    <property type="project" value="TreeGrafter"/>
</dbReference>
<evidence type="ECO:0000256" key="5">
    <source>
        <dbReference type="ARBA" id="ARBA00022801"/>
    </source>
</evidence>
<evidence type="ECO:0000313" key="13">
    <source>
        <dbReference type="Proteomes" id="UP000092461"/>
    </source>
</evidence>
<dbReference type="PANTHER" id="PTHR46047">
    <property type="entry name" value="TYROSINE-PROTEIN PHOSPHATASE NON-RECEPTOR TYPE 61F"/>
    <property type="match status" value="1"/>
</dbReference>
<dbReference type="GO" id="GO:0012505">
    <property type="term" value="C:endomembrane system"/>
    <property type="evidence" value="ECO:0007669"/>
    <property type="project" value="UniProtKB-SubCell"/>
</dbReference>
<dbReference type="InterPro" id="IPR000242">
    <property type="entry name" value="PTP_cat"/>
</dbReference>
<dbReference type="VEuPathDB" id="VectorBase:LLOJ008161"/>
<feature type="compositionally biased region" description="Basic and acidic residues" evidence="8">
    <location>
        <begin position="434"/>
        <end position="444"/>
    </location>
</feature>
<evidence type="ECO:0000256" key="4">
    <source>
        <dbReference type="ARBA" id="ARBA00022553"/>
    </source>
</evidence>
<dbReference type="PRINTS" id="PR00700">
    <property type="entry name" value="PRTYPHPHTASE"/>
</dbReference>
<dbReference type="InterPro" id="IPR051985">
    <property type="entry name" value="NR_tyrosine_phosphatase"/>
</dbReference>
<feature type="compositionally biased region" description="Acidic residues" evidence="8">
    <location>
        <begin position="372"/>
        <end position="399"/>
    </location>
</feature>
<feature type="compositionally biased region" description="Polar residues" evidence="8">
    <location>
        <begin position="405"/>
        <end position="423"/>
    </location>
</feature>
<dbReference type="PROSITE" id="PS50055">
    <property type="entry name" value="TYR_PHOSPHATASE_PTP"/>
    <property type="match status" value="1"/>
</dbReference>
<proteinExistence type="inferred from homology"/>
<dbReference type="GO" id="GO:0005737">
    <property type="term" value="C:cytoplasm"/>
    <property type="evidence" value="ECO:0007669"/>
    <property type="project" value="TreeGrafter"/>
</dbReference>
<evidence type="ECO:0000256" key="6">
    <source>
        <dbReference type="ARBA" id="ARBA00022912"/>
    </source>
</evidence>
<evidence type="ECO:0000259" key="10">
    <source>
        <dbReference type="PROSITE" id="PS50056"/>
    </source>
</evidence>
<keyword evidence="4" id="KW-0597">Phosphoprotein</keyword>
<dbReference type="InterPro" id="IPR000387">
    <property type="entry name" value="Tyr_Pase_dom"/>
</dbReference>
<evidence type="ECO:0000313" key="11">
    <source>
        <dbReference type="EMBL" id="MBC1178392.1"/>
    </source>
</evidence>
<evidence type="ECO:0000256" key="3">
    <source>
        <dbReference type="ARBA" id="ARBA00013064"/>
    </source>
</evidence>
<dbReference type="AlphaFoldDB" id="A0A1B0CTG1"/>
<dbReference type="Gene3D" id="3.90.190.10">
    <property type="entry name" value="Protein tyrosine phosphatase superfamily"/>
    <property type="match status" value="1"/>
</dbReference>
<keyword evidence="6" id="KW-0904">Protein phosphatase</keyword>
<dbReference type="GO" id="GO:0070373">
    <property type="term" value="P:negative regulation of ERK1 and ERK2 cascade"/>
    <property type="evidence" value="ECO:0007669"/>
    <property type="project" value="TreeGrafter"/>
</dbReference>
<evidence type="ECO:0000256" key="2">
    <source>
        <dbReference type="ARBA" id="ARBA00009701"/>
    </source>
</evidence>
<dbReference type="SMART" id="SM00404">
    <property type="entry name" value="PTPc_motif"/>
    <property type="match status" value="1"/>
</dbReference>
<dbReference type="VEuPathDB" id="VectorBase:LLONM1_008765"/>
<dbReference type="SUPFAM" id="SSF52799">
    <property type="entry name" value="(Phosphotyrosine protein) phosphatases II"/>
    <property type="match status" value="1"/>
</dbReference>
<dbReference type="EC" id="3.1.3.48" evidence="3"/>
<dbReference type="EMBL" id="AJWK01027564">
    <property type="status" value="NOT_ANNOTATED_CDS"/>
    <property type="molecule type" value="Genomic_DNA"/>
</dbReference>
<dbReference type="GO" id="GO:0004726">
    <property type="term" value="F:non-membrane spanning protein tyrosine phosphatase activity"/>
    <property type="evidence" value="ECO:0007669"/>
    <property type="project" value="TreeGrafter"/>
</dbReference>
<reference evidence="13" key="1">
    <citation type="submission" date="2012-05" db="EMBL/GenBank/DDBJ databases">
        <title>Whole Genome Assembly of Lutzomyia longipalpis.</title>
        <authorList>
            <person name="Richards S."/>
            <person name="Qu C."/>
            <person name="Dillon R."/>
            <person name="Worley K."/>
            <person name="Scherer S."/>
            <person name="Batterton M."/>
            <person name="Taylor A."/>
            <person name="Hawes A."/>
            <person name="Hernandez B."/>
            <person name="Kovar C."/>
            <person name="Mandapat C."/>
            <person name="Pham C."/>
            <person name="Qu C."/>
            <person name="Jing C."/>
            <person name="Bess C."/>
            <person name="Bandaranaike D."/>
            <person name="Ngo D."/>
            <person name="Ongeri F."/>
            <person name="Arias F."/>
            <person name="Lara F."/>
            <person name="Weissenberger G."/>
            <person name="Kamau G."/>
            <person name="Han H."/>
            <person name="Shen H."/>
            <person name="Dinh H."/>
            <person name="Khalil I."/>
            <person name="Jones J."/>
            <person name="Shafer J."/>
            <person name="Jayaseelan J."/>
            <person name="Quiroz J."/>
            <person name="Blankenburg K."/>
            <person name="Nguyen L."/>
            <person name="Jackson L."/>
            <person name="Francisco L."/>
            <person name="Tang L.-Y."/>
            <person name="Pu L.-L."/>
            <person name="Perales L."/>
            <person name="Lorensuhewa L."/>
            <person name="Munidasa M."/>
            <person name="Coyle M."/>
            <person name="Taylor M."/>
            <person name="Puazo M."/>
            <person name="Firestine M."/>
            <person name="Scheel M."/>
            <person name="Javaid M."/>
            <person name="Wang M."/>
            <person name="Li M."/>
            <person name="Tabassum N."/>
            <person name="Saada N."/>
            <person name="Osuji N."/>
            <person name="Aqrawi P."/>
            <person name="Fu Q."/>
            <person name="Thornton R."/>
            <person name="Raj R."/>
            <person name="Goodspeed R."/>
            <person name="Mata R."/>
            <person name="Najjar R."/>
            <person name="Gubbala S."/>
            <person name="Lee S."/>
            <person name="Denson S."/>
            <person name="Patil S."/>
            <person name="Macmil S."/>
            <person name="Qi S."/>
            <person name="Matskevitch T."/>
            <person name="Palculict T."/>
            <person name="Mathew T."/>
            <person name="Vee V."/>
            <person name="Velamala V."/>
            <person name="Korchina V."/>
            <person name="Cai W."/>
            <person name="Liu W."/>
            <person name="Dai W."/>
            <person name="Zou X."/>
            <person name="Zhu Y."/>
            <person name="Zhang Y."/>
            <person name="Wu Y.-Q."/>
            <person name="Xin Y."/>
            <person name="Nazarath L."/>
            <person name="Kovar C."/>
            <person name="Han Y."/>
            <person name="Muzny D."/>
            <person name="Gibbs R."/>
        </authorList>
    </citation>
    <scope>NUCLEOTIDE SEQUENCE [LARGE SCALE GENOMIC DNA]</scope>
    <source>
        <strain evidence="13">Jacobina</strain>
    </source>
</reference>
<dbReference type="PROSITE" id="PS00383">
    <property type="entry name" value="TYR_PHOSPHATASE_1"/>
    <property type="match status" value="1"/>
</dbReference>
<evidence type="ECO:0000256" key="8">
    <source>
        <dbReference type="SAM" id="MobiDB-lite"/>
    </source>
</evidence>
<dbReference type="InterPro" id="IPR016130">
    <property type="entry name" value="Tyr_Pase_AS"/>
</dbReference>
<dbReference type="EMBL" id="AJWK01027565">
    <property type="status" value="NOT_ANNOTATED_CDS"/>
    <property type="molecule type" value="Genomic_DNA"/>
</dbReference>
<keyword evidence="11" id="KW-0675">Receptor</keyword>
<reference evidence="12" key="3">
    <citation type="submission" date="2020-05" db="UniProtKB">
        <authorList>
            <consortium name="EnsemblMetazoa"/>
        </authorList>
    </citation>
    <scope>IDENTIFICATION</scope>
    <source>
        <strain evidence="12">Jacobina</strain>
    </source>
</reference>
<name>A0A1B0CTG1_LUTLO</name>
<dbReference type="GO" id="GO:0019901">
    <property type="term" value="F:protein kinase binding"/>
    <property type="evidence" value="ECO:0007669"/>
    <property type="project" value="TreeGrafter"/>
</dbReference>
<protein>
    <recommendedName>
        <fullName evidence="3">protein-tyrosine-phosphatase</fullName>
        <ecNumber evidence="3">3.1.3.48</ecNumber>
    </recommendedName>
</protein>
<comment type="subcellular location">
    <subcellularLocation>
        <location evidence="1">Endomembrane system</location>
    </subcellularLocation>
</comment>
<feature type="domain" description="Tyrosine-protein phosphatase" evidence="9">
    <location>
        <begin position="14"/>
        <end position="264"/>
    </location>
</feature>
<dbReference type="InterPro" id="IPR029021">
    <property type="entry name" value="Prot-tyrosine_phosphatase-like"/>
</dbReference>
<dbReference type="Proteomes" id="UP000092461">
    <property type="component" value="Unassembled WGS sequence"/>
</dbReference>
<evidence type="ECO:0000259" key="9">
    <source>
        <dbReference type="PROSITE" id="PS50055"/>
    </source>
</evidence>
<dbReference type="GO" id="GO:0046426">
    <property type="term" value="P:negative regulation of receptor signaling pathway via JAK-STAT"/>
    <property type="evidence" value="ECO:0007669"/>
    <property type="project" value="TreeGrafter"/>
</dbReference>